<feature type="transmembrane region" description="Helical" evidence="8">
    <location>
        <begin position="313"/>
        <end position="334"/>
    </location>
</feature>
<evidence type="ECO:0000256" key="3">
    <source>
        <dbReference type="ARBA" id="ARBA00022989"/>
    </source>
</evidence>
<keyword evidence="2 8" id="KW-0812">Transmembrane</keyword>
<keyword evidence="10" id="KW-0131">Cell cycle</keyword>
<feature type="compositionally biased region" description="Low complexity" evidence="7">
    <location>
        <begin position="484"/>
        <end position="514"/>
    </location>
</feature>
<proteinExistence type="inferred from homology"/>
<dbReference type="Pfam" id="PF03176">
    <property type="entry name" value="MMPL"/>
    <property type="match status" value="1"/>
</dbReference>
<evidence type="ECO:0000313" key="10">
    <source>
        <dbReference type="EMBL" id="KNC47495.1"/>
    </source>
</evidence>
<keyword evidence="3 8" id="KW-1133">Transmembrane helix</keyword>
<feature type="domain" description="SSD" evidence="9">
    <location>
        <begin position="908"/>
        <end position="1036"/>
    </location>
</feature>
<reference evidence="10 11" key="1">
    <citation type="submission" date="2010-05" db="EMBL/GenBank/DDBJ databases">
        <title>The Genome Sequence of Thecamonas trahens ATCC 50062.</title>
        <authorList>
            <consortium name="The Broad Institute Genome Sequencing Platform"/>
            <person name="Russ C."/>
            <person name="Cuomo C."/>
            <person name="Shea T."/>
            <person name="Young S.K."/>
            <person name="Zeng Q."/>
            <person name="Koehrsen M."/>
            <person name="Haas B."/>
            <person name="Borodovsky M."/>
            <person name="Guigo R."/>
            <person name="Alvarado L."/>
            <person name="Berlin A."/>
            <person name="Bochicchio J."/>
            <person name="Borenstein D."/>
            <person name="Chapman S."/>
            <person name="Chen Z."/>
            <person name="Freedman E."/>
            <person name="Gellesch M."/>
            <person name="Goldberg J."/>
            <person name="Griggs A."/>
            <person name="Gujja S."/>
            <person name="Heilman E."/>
            <person name="Heiman D."/>
            <person name="Hepburn T."/>
            <person name="Howarth C."/>
            <person name="Jen D."/>
            <person name="Larson L."/>
            <person name="Mehta T."/>
            <person name="Park D."/>
            <person name="Pearson M."/>
            <person name="Roberts A."/>
            <person name="Saif S."/>
            <person name="Shenoy N."/>
            <person name="Sisk P."/>
            <person name="Stolte C."/>
            <person name="Sykes S."/>
            <person name="Thomson T."/>
            <person name="Walk T."/>
            <person name="White J."/>
            <person name="Yandava C."/>
            <person name="Burger G."/>
            <person name="Gray M.W."/>
            <person name="Holland P.W.H."/>
            <person name="King N."/>
            <person name="Lang F.B.F."/>
            <person name="Roger A.J."/>
            <person name="Ruiz-Trillo I."/>
            <person name="Lander E."/>
            <person name="Nusbaum C."/>
        </authorList>
    </citation>
    <scope>NUCLEOTIDE SEQUENCE [LARGE SCALE GENOMIC DNA]</scope>
    <source>
        <strain evidence="10 11">ATCC 50062</strain>
    </source>
</reference>
<comment type="similarity">
    <text evidence="6">Belongs to the dispatched family.</text>
</comment>
<evidence type="ECO:0000256" key="5">
    <source>
        <dbReference type="ARBA" id="ARBA00023180"/>
    </source>
</evidence>
<dbReference type="eggNOG" id="KOG3664">
    <property type="taxonomic scope" value="Eukaryota"/>
</dbReference>
<evidence type="ECO:0000256" key="2">
    <source>
        <dbReference type="ARBA" id="ARBA00022692"/>
    </source>
</evidence>
<sequence length="1067" mass="115437">MPRLNLDGCLGRAPEYDPAEPYPTFYLAELIVAHPKKLMAAVMAFCLLVSFVTMAVHPINIVTAGDTFRVRDTRVAEFQDGVVEAIAGTDFGEQKAEDSAQAPRSQVHDPLVLVFEATGAASIYDEIETIRMFEDAVLGFGTFDDFCYSLATGPEAPAHRPCARPYSITSYFYPELLPSPPLGQSFANDTCLPQLAPSFSICNGNGSNVRPLLNVSTTLTTVDARFPGQLDEFVPPYFDPAAQRIASPHTKSVISFGYPLAGFRNADDNVDAQAKAYSKFIDALEPFLDSLGSPNLEVYYTNTLLLSKQFDKILATDAIFVVMAIVFVLIYMWFHSRSLFLAGLGMLHIVISFPMAYFVYRVILGEEFFPFLLFLGIYVVLGVGADDVFIFLDAWKQSAFIPGVNASLATRMAWTYRRSARAMLITSVTTSYIEPRSWPTVCIHCWTCKLTKGDDDDADTAVDSDPNAAHVRNADITLGPMPQASHSASASSSPSSSASSSSSSSASSSSSSSGSGSGSYVSVADEQQEDLEQAAPLALDSGSGSYSSCYSSSASSKSKPVPAQPAASLTSPSTSTSAHRSTSTAAAAALADASASEPELVPFCWGKCLTPKHLEHARATEKFFGGPYTEWAYRLRYGILAVFLILMIVFIVVGTQLAPAKEPAKFLADDHPLQRMFTILQSGFKRQAEVVKIALAWGVAGIDRAGTDPNRPGDQGVVRWDEAFDGTSVAAQNHILSVCTQARAEPSVLRREVFCPMEGLRDFRRDRGEAFPIADKAEFLGALRNYTLSKESEFKSGDNAGFDGWRFGRKDTVGFDSVSGDLRLFMILVNTTMSPEATAKAVEPIYDSWEAFMVRVNAGAPPGVSHGVQTTGKWVRMATEFELVSAVFVGFAVSLAVSYVVIILATQNIWLASITIFAITWVVSAIVAIMVWLGWSLGIIEAICLVLIVGLSVDYSLHLAVHYNESHASSRKERVREALADLGISVFSASLTTMGSAFFMTFSQLLFFVVFGLFILMVVLFSLVSAFGLLIALLNIAGPIGDCGNIFKPKTCCTCREEPAPPSLGEP</sequence>
<organism evidence="10 11">
    <name type="scientific">Thecamonas trahens ATCC 50062</name>
    <dbReference type="NCBI Taxonomy" id="461836"/>
    <lineage>
        <taxon>Eukaryota</taxon>
        <taxon>Apusozoa</taxon>
        <taxon>Apusomonadida</taxon>
        <taxon>Apusomonadidae</taxon>
        <taxon>Thecamonas</taxon>
    </lineage>
</organism>
<accession>A0A0L0D5K7</accession>
<dbReference type="GO" id="GO:0051301">
    <property type="term" value="P:cell division"/>
    <property type="evidence" value="ECO:0007669"/>
    <property type="project" value="UniProtKB-KW"/>
</dbReference>
<dbReference type="Proteomes" id="UP000054408">
    <property type="component" value="Unassembled WGS sequence"/>
</dbReference>
<feature type="region of interest" description="Disordered" evidence="7">
    <location>
        <begin position="555"/>
        <end position="581"/>
    </location>
</feature>
<dbReference type="EMBL" id="GL349447">
    <property type="protein sequence ID" value="KNC47495.1"/>
    <property type="molecule type" value="Genomic_DNA"/>
</dbReference>
<dbReference type="InterPro" id="IPR052081">
    <property type="entry name" value="Dispatched_Hh_regulator"/>
</dbReference>
<keyword evidence="10" id="KW-0132">Cell division</keyword>
<dbReference type="GO" id="GO:0016020">
    <property type="term" value="C:membrane"/>
    <property type="evidence" value="ECO:0007669"/>
    <property type="project" value="UniProtKB-SubCell"/>
</dbReference>
<dbReference type="PANTHER" id="PTHR45951">
    <property type="entry name" value="PROTEIN DISPATCHED-RELATED"/>
    <property type="match status" value="1"/>
</dbReference>
<keyword evidence="11" id="KW-1185">Reference proteome</keyword>
<dbReference type="RefSeq" id="XP_013759431.1">
    <property type="nucleotide sequence ID" value="XM_013903977.1"/>
</dbReference>
<feature type="transmembrane region" description="Helical" evidence="8">
    <location>
        <begin position="939"/>
        <end position="957"/>
    </location>
</feature>
<gene>
    <name evidence="10" type="ORF">AMSG_02512</name>
</gene>
<feature type="transmembrane region" description="Helical" evidence="8">
    <location>
        <begin position="637"/>
        <end position="658"/>
    </location>
</feature>
<evidence type="ECO:0000256" key="8">
    <source>
        <dbReference type="SAM" id="Phobius"/>
    </source>
</evidence>
<dbReference type="Gene3D" id="1.20.1640.10">
    <property type="entry name" value="Multidrug efflux transporter AcrB transmembrane domain"/>
    <property type="match status" value="2"/>
</dbReference>
<feature type="transmembrane region" description="Helical" evidence="8">
    <location>
        <begin position="883"/>
        <end position="902"/>
    </location>
</feature>
<evidence type="ECO:0000256" key="1">
    <source>
        <dbReference type="ARBA" id="ARBA00004141"/>
    </source>
</evidence>
<feature type="transmembrane region" description="Helical" evidence="8">
    <location>
        <begin position="340"/>
        <end position="360"/>
    </location>
</feature>
<evidence type="ECO:0000313" key="11">
    <source>
        <dbReference type="Proteomes" id="UP000054408"/>
    </source>
</evidence>
<protein>
    <submittedName>
        <fullName evidence="10">Resistance-nodulation-cell division superfamily protein</fullName>
    </submittedName>
</protein>
<dbReference type="InterPro" id="IPR004869">
    <property type="entry name" value="MMPL_dom"/>
</dbReference>
<evidence type="ECO:0000259" key="9">
    <source>
        <dbReference type="PROSITE" id="PS50156"/>
    </source>
</evidence>
<dbReference type="GO" id="GO:0022857">
    <property type="term" value="F:transmembrane transporter activity"/>
    <property type="evidence" value="ECO:0007669"/>
    <property type="project" value="TreeGrafter"/>
</dbReference>
<dbReference type="OMA" id="TIACITV"/>
<evidence type="ECO:0000256" key="7">
    <source>
        <dbReference type="SAM" id="MobiDB-lite"/>
    </source>
</evidence>
<feature type="transmembrane region" description="Helical" evidence="8">
    <location>
        <begin position="978"/>
        <end position="999"/>
    </location>
</feature>
<keyword evidence="5" id="KW-0325">Glycoprotein</keyword>
<dbReference type="AlphaFoldDB" id="A0A0L0D5K7"/>
<dbReference type="OrthoDB" id="5360at2759"/>
<dbReference type="STRING" id="461836.A0A0L0D5K7"/>
<feature type="transmembrane region" description="Helical" evidence="8">
    <location>
        <begin position="909"/>
        <end position="933"/>
    </location>
</feature>
<feature type="transmembrane region" description="Helical" evidence="8">
    <location>
        <begin position="1005"/>
        <end position="1034"/>
    </location>
</feature>
<keyword evidence="4 8" id="KW-0472">Membrane</keyword>
<evidence type="ECO:0000256" key="4">
    <source>
        <dbReference type="ARBA" id="ARBA00023136"/>
    </source>
</evidence>
<name>A0A0L0D5K7_THETB</name>
<feature type="transmembrane region" description="Helical" evidence="8">
    <location>
        <begin position="372"/>
        <end position="392"/>
    </location>
</feature>
<dbReference type="PANTHER" id="PTHR45951:SF7">
    <property type="entry name" value="SSD DOMAIN-CONTAINING PROTEIN"/>
    <property type="match status" value="1"/>
</dbReference>
<dbReference type="InterPro" id="IPR000731">
    <property type="entry name" value="SSD"/>
</dbReference>
<dbReference type="GeneID" id="25562192"/>
<dbReference type="SUPFAM" id="SSF82866">
    <property type="entry name" value="Multidrug efflux transporter AcrB transmembrane domain"/>
    <property type="match status" value="2"/>
</dbReference>
<evidence type="ECO:0000256" key="6">
    <source>
        <dbReference type="ARBA" id="ARBA00038046"/>
    </source>
</evidence>
<dbReference type="PROSITE" id="PS50156">
    <property type="entry name" value="SSD"/>
    <property type="match status" value="1"/>
</dbReference>
<feature type="region of interest" description="Disordered" evidence="7">
    <location>
        <begin position="478"/>
        <end position="526"/>
    </location>
</feature>
<comment type="subcellular location">
    <subcellularLocation>
        <location evidence="1">Membrane</location>
        <topology evidence="1">Multi-pass membrane protein</topology>
    </subcellularLocation>
</comment>